<accession>A0A8S1BNP1</accession>
<dbReference type="AlphaFoldDB" id="A0A8S1BNP1"/>
<sequence>MSSVKVIILLHLLSKVICDNIDNLDIDVYNENVFDSKNLLNDNVNYVLPKLLRESKFNSEIIKNPGRNDDTVNYYEDITILDDDGQLKNLKYKSADIAKSQLQKFVNSDIRLTKVSDKVNQIEVPVTNSDKVELKVQSQKPKFFDELDTFETIDYQEVRASSKCEQC</sequence>
<name>A0A8S1BNP1_ARCPL</name>
<evidence type="ECO:0000313" key="2">
    <source>
        <dbReference type="EMBL" id="CAB3262009.1"/>
    </source>
</evidence>
<dbReference type="EMBL" id="CADEBD010001048">
    <property type="protein sequence ID" value="CAB3262009.1"/>
    <property type="molecule type" value="Genomic_DNA"/>
</dbReference>
<organism evidence="2 3">
    <name type="scientific">Arctia plantaginis</name>
    <name type="common">Wood tiger moth</name>
    <name type="synonym">Phalaena plantaginis</name>
    <dbReference type="NCBI Taxonomy" id="874455"/>
    <lineage>
        <taxon>Eukaryota</taxon>
        <taxon>Metazoa</taxon>
        <taxon>Ecdysozoa</taxon>
        <taxon>Arthropoda</taxon>
        <taxon>Hexapoda</taxon>
        <taxon>Insecta</taxon>
        <taxon>Pterygota</taxon>
        <taxon>Neoptera</taxon>
        <taxon>Endopterygota</taxon>
        <taxon>Lepidoptera</taxon>
        <taxon>Glossata</taxon>
        <taxon>Ditrysia</taxon>
        <taxon>Noctuoidea</taxon>
        <taxon>Erebidae</taxon>
        <taxon>Arctiinae</taxon>
        <taxon>Arctia</taxon>
    </lineage>
</organism>
<evidence type="ECO:0000256" key="1">
    <source>
        <dbReference type="SAM" id="SignalP"/>
    </source>
</evidence>
<protein>
    <submittedName>
        <fullName evidence="2">Uncharacterized protein</fullName>
    </submittedName>
</protein>
<feature type="chain" id="PRO_5035910967" evidence="1">
    <location>
        <begin position="19"/>
        <end position="167"/>
    </location>
</feature>
<reference evidence="2 3" key="1">
    <citation type="submission" date="2020-04" db="EMBL/GenBank/DDBJ databases">
        <authorList>
            <person name="Wallbank WR R."/>
            <person name="Pardo Diaz C."/>
            <person name="Kozak K."/>
            <person name="Martin S."/>
            <person name="Jiggins C."/>
            <person name="Moest M."/>
            <person name="Warren A I."/>
            <person name="Byers J.R.P. K."/>
            <person name="Montejo-Kovacevich G."/>
            <person name="Yen C E."/>
        </authorList>
    </citation>
    <scope>NUCLEOTIDE SEQUENCE [LARGE SCALE GENOMIC DNA]</scope>
</reference>
<feature type="signal peptide" evidence="1">
    <location>
        <begin position="1"/>
        <end position="18"/>
    </location>
</feature>
<gene>
    <name evidence="2" type="ORF">APLA_LOCUS17491</name>
</gene>
<proteinExistence type="predicted"/>
<comment type="caution">
    <text evidence="2">The sequence shown here is derived from an EMBL/GenBank/DDBJ whole genome shotgun (WGS) entry which is preliminary data.</text>
</comment>
<evidence type="ECO:0000313" key="3">
    <source>
        <dbReference type="Proteomes" id="UP000494256"/>
    </source>
</evidence>
<dbReference type="Proteomes" id="UP000494256">
    <property type="component" value="Unassembled WGS sequence"/>
</dbReference>
<keyword evidence="1" id="KW-0732">Signal</keyword>